<evidence type="ECO:0000256" key="2">
    <source>
        <dbReference type="ARBA" id="ARBA00022692"/>
    </source>
</evidence>
<protein>
    <submittedName>
        <fullName evidence="7">AAEL001782-PA</fullName>
    </submittedName>
</protein>
<evidence type="ECO:0000313" key="8">
    <source>
        <dbReference type="Proteomes" id="UP000682892"/>
    </source>
</evidence>
<reference evidence="7" key="2">
    <citation type="journal article" date="2007" name="Science">
        <title>Genome sequence of Aedes aegypti, a major arbovirus vector.</title>
        <authorList>
            <person name="Nene V."/>
            <person name="Wortman J.R."/>
            <person name="Lawson D."/>
            <person name="Haas B."/>
            <person name="Kodira C."/>
            <person name="Tu Z.J."/>
            <person name="Loftus B."/>
            <person name="Xi Z."/>
            <person name="Megy K."/>
            <person name="Grabherr M."/>
            <person name="Ren Q."/>
            <person name="Zdobnov E.M."/>
            <person name="Lobo N.F."/>
            <person name="Campbell K.S."/>
            <person name="Brown S.E."/>
            <person name="Bonaldo M.F."/>
            <person name="Zhu J."/>
            <person name="Sinkins S.P."/>
            <person name="Hogenkamp D.G."/>
            <person name="Amedeo P."/>
            <person name="Arensburger P."/>
            <person name="Atkinson P.W."/>
            <person name="Bidwell S."/>
            <person name="Biedler J."/>
            <person name="Birney E."/>
            <person name="Bruggner R.V."/>
            <person name="Costas J."/>
            <person name="Coy M.R."/>
            <person name="Crabtree J."/>
            <person name="Crawford M."/>
            <person name="Debruyn B."/>
            <person name="Decaprio D."/>
            <person name="Eiglmeier K."/>
            <person name="Eisenstadt E."/>
            <person name="El-Dorry H."/>
            <person name="Gelbart W.M."/>
            <person name="Gomes S.L."/>
            <person name="Hammond M."/>
            <person name="Hannick L.I."/>
            <person name="Hogan J.R."/>
            <person name="Holmes M.H."/>
            <person name="Jaffe D."/>
            <person name="Johnston J.S."/>
            <person name="Kennedy R.C."/>
            <person name="Koo H."/>
            <person name="Kravitz S."/>
            <person name="Kriventseva E.V."/>
            <person name="Kulp D."/>
            <person name="Labutti K."/>
            <person name="Lee E."/>
            <person name="Li S."/>
            <person name="Lovin D.D."/>
            <person name="Mao C."/>
            <person name="Mauceli E."/>
            <person name="Menck C.F."/>
            <person name="Miller J.R."/>
            <person name="Montgomery P."/>
            <person name="Mori A."/>
            <person name="Nascimento A.L."/>
            <person name="Naveira H.F."/>
            <person name="Nusbaum C."/>
            <person name="O'leary S."/>
            <person name="Orvis J."/>
            <person name="Pertea M."/>
            <person name="Quesneville H."/>
            <person name="Reidenbach K.R."/>
            <person name="Rogers Y.H."/>
            <person name="Roth C.W."/>
            <person name="Schneider J.R."/>
            <person name="Schatz M."/>
            <person name="Shumway M."/>
            <person name="Stanke M."/>
            <person name="Stinson E.O."/>
            <person name="Tubio J.M."/>
            <person name="Vanzee J.P."/>
            <person name="Verjovski-Almeida S."/>
            <person name="Werner D."/>
            <person name="White O."/>
            <person name="Wyder S."/>
            <person name="Zeng Q."/>
            <person name="Zhao Q."/>
            <person name="Zhao Y."/>
            <person name="Hill C.A."/>
            <person name="Raikhel A.S."/>
            <person name="Soares M.B."/>
            <person name="Knudson D.L."/>
            <person name="Lee N.H."/>
            <person name="Galagan J."/>
            <person name="Salzberg S.L."/>
            <person name="Paulsen I.T."/>
            <person name="Dimopoulos G."/>
            <person name="Collins F.H."/>
            <person name="Birren B."/>
            <person name="Fraser-Liggett C.M."/>
            <person name="Severson D.W."/>
        </authorList>
    </citation>
    <scope>NUCLEOTIDE SEQUENCE [LARGE SCALE GENOMIC DNA]</scope>
    <source>
        <strain evidence="7">Liverpool</strain>
    </source>
</reference>
<dbReference type="EMBL" id="CH477227">
    <property type="protein sequence ID" value="EAT47094.2"/>
    <property type="molecule type" value="Genomic_DNA"/>
</dbReference>
<dbReference type="Pfam" id="PF25992">
    <property type="entry name" value="Ig_TM7SF3_N"/>
    <property type="match status" value="1"/>
</dbReference>
<gene>
    <name evidence="7" type="primary">GPRNND2</name>
    <name evidence="7" type="ORF">AaeL_AAEL001782</name>
</gene>
<dbReference type="GO" id="GO:0043069">
    <property type="term" value="P:negative regulation of programmed cell death"/>
    <property type="evidence" value="ECO:0007669"/>
    <property type="project" value="TreeGrafter"/>
</dbReference>
<proteinExistence type="predicted"/>
<feature type="transmembrane region" description="Helical" evidence="5">
    <location>
        <begin position="348"/>
        <end position="366"/>
    </location>
</feature>
<dbReference type="PANTHER" id="PTHR15937">
    <property type="entry name" value="TRANSMEMBRANE 7 SUPERFAMILY MEMBER 3"/>
    <property type="match status" value="1"/>
</dbReference>
<comment type="subcellular location">
    <subcellularLocation>
        <location evidence="1">Membrane</location>
        <topology evidence="1">Multi-pass membrane protein</topology>
    </subcellularLocation>
</comment>
<dbReference type="GeneID" id="5572282"/>
<organism evidence="7 8">
    <name type="scientific">Aedes aegypti</name>
    <name type="common">Yellowfever mosquito</name>
    <name type="synonym">Culex aegypti</name>
    <dbReference type="NCBI Taxonomy" id="7159"/>
    <lineage>
        <taxon>Eukaryota</taxon>
        <taxon>Metazoa</taxon>
        <taxon>Ecdysozoa</taxon>
        <taxon>Arthropoda</taxon>
        <taxon>Hexapoda</taxon>
        <taxon>Insecta</taxon>
        <taxon>Pterygota</taxon>
        <taxon>Neoptera</taxon>
        <taxon>Endopterygota</taxon>
        <taxon>Diptera</taxon>
        <taxon>Nematocera</taxon>
        <taxon>Culicoidea</taxon>
        <taxon>Culicidae</taxon>
        <taxon>Culicinae</taxon>
        <taxon>Aedini</taxon>
        <taxon>Aedes</taxon>
        <taxon>Stegomyia</taxon>
    </lineage>
</organism>
<evidence type="ECO:0000259" key="6">
    <source>
        <dbReference type="Pfam" id="PF13886"/>
    </source>
</evidence>
<dbReference type="eggNOG" id="ENOG502QS07">
    <property type="taxonomic scope" value="Eukaryota"/>
</dbReference>
<feature type="transmembrane region" description="Helical" evidence="5">
    <location>
        <begin position="449"/>
        <end position="468"/>
    </location>
</feature>
<feature type="non-terminal residue" evidence="7">
    <location>
        <position position="1"/>
    </location>
</feature>
<evidence type="ECO:0000256" key="3">
    <source>
        <dbReference type="ARBA" id="ARBA00022989"/>
    </source>
</evidence>
<dbReference type="PhylomeDB" id="Q17K91"/>
<feature type="transmembrane region" description="Helical" evidence="5">
    <location>
        <begin position="398"/>
        <end position="418"/>
    </location>
</feature>
<keyword evidence="2 5" id="KW-0812">Transmembrane</keyword>
<evidence type="ECO:0000256" key="4">
    <source>
        <dbReference type="ARBA" id="ARBA00023136"/>
    </source>
</evidence>
<evidence type="ECO:0000256" key="5">
    <source>
        <dbReference type="SAM" id="Phobius"/>
    </source>
</evidence>
<dbReference type="KEGG" id="aag:5572282"/>
<feature type="transmembrane region" description="Helical" evidence="5">
    <location>
        <begin position="320"/>
        <end position="341"/>
    </location>
</feature>
<reference evidence="7" key="3">
    <citation type="submission" date="2012-09" db="EMBL/GenBank/DDBJ databases">
        <authorList>
            <consortium name="VectorBase"/>
        </authorList>
    </citation>
    <scope>NUCLEOTIDE SEQUENCE</scope>
    <source>
        <strain evidence="7">Liverpool</strain>
    </source>
</reference>
<dbReference type="OrthoDB" id="5967337at2759"/>
<feature type="domain" description="TM7S3/TM198-like" evidence="6">
    <location>
        <begin position="271"/>
        <end position="469"/>
    </location>
</feature>
<feature type="transmembrane region" description="Helical" evidence="5">
    <location>
        <begin position="372"/>
        <end position="391"/>
    </location>
</feature>
<dbReference type="VEuPathDB" id="VectorBase:AAEL001782"/>
<dbReference type="Proteomes" id="UP000682892">
    <property type="component" value="Unassembled WGS sequence"/>
</dbReference>
<feature type="transmembrane region" description="Helical" evidence="5">
    <location>
        <begin position="264"/>
        <end position="283"/>
    </location>
</feature>
<evidence type="ECO:0000313" key="7">
    <source>
        <dbReference type="EMBL" id="EAT47094.2"/>
    </source>
</evidence>
<feature type="transmembrane region" description="Helical" evidence="5">
    <location>
        <begin position="290"/>
        <end position="308"/>
    </location>
</feature>
<reference evidence="7" key="1">
    <citation type="submission" date="2005-10" db="EMBL/GenBank/DDBJ databases">
        <authorList>
            <person name="Loftus B.J."/>
            <person name="Nene V.M."/>
            <person name="Hannick L.I."/>
            <person name="Bidwell S."/>
            <person name="Haas B."/>
            <person name="Amedeo P."/>
            <person name="Orvis J."/>
            <person name="Wortman J.R."/>
            <person name="White O.R."/>
            <person name="Salzberg S."/>
            <person name="Shumway M."/>
            <person name="Koo H."/>
            <person name="Zhao Y."/>
            <person name="Holmes M."/>
            <person name="Miller J."/>
            <person name="Schatz M."/>
            <person name="Pop M."/>
            <person name="Pai G."/>
            <person name="Utterback T."/>
            <person name="Rogers Y.-H."/>
            <person name="Kravitz S."/>
            <person name="Fraser C.M."/>
        </authorList>
    </citation>
    <scope>NUCLEOTIDE SEQUENCE</scope>
    <source>
        <strain evidence="7">Liverpool</strain>
    </source>
</reference>
<dbReference type="InterPro" id="IPR025256">
    <property type="entry name" value="TM7S3/TM198-like_dom"/>
</dbReference>
<feature type="non-terminal residue" evidence="7">
    <location>
        <position position="542"/>
    </location>
</feature>
<dbReference type="AlphaFoldDB" id="Q17K91"/>
<accession>Q17K91</accession>
<dbReference type="GO" id="GO:0005886">
    <property type="term" value="C:plasma membrane"/>
    <property type="evidence" value="ECO:0007669"/>
    <property type="project" value="TreeGrafter"/>
</dbReference>
<sequence>SLSAYNVVQVTVPKHIKINDINDYREIVLPAYSNTQIQLVNMARNGNNVGFALIQVNAYEFNVTLSYTKTIIDGSHLTGLNVGLILNQDGNLYAINTNPHEDIWISLVLMLYNKTAPLPGGCNMEFPVEVSPVMNLTLLESTIEVDTPPASVARQFNESCGKAELRYESYYLSMPSYDFSQKTYFNYIRNLISYANAKASGRLNNLTTAMPSIKRIYDRQIGRGMVFVTVVIDPVHRGFAAYVPVHSYACQPFLNIGGCYEFNIPIRIVGLIITIIMAAEIIIGFCPHVVKALICGGIVGLIGTMKFVKAWNLPVTHTELVAMLVLGTITCAVLFTVIAIYCPIATILICNVIVGYMICSIIYYGFYGNLFIHLYVTLILLLCGVGLGLLLTSIPAFLLANSFLFGAVALFYGVNVVFSARLHYSLRNLYHGVYEDNYQTVLSDSTLDINEIMACASFAIILSICIYLRVRCRLRENQVVPRGFWIPCGNRGSRTSLAILADDAFTYDHPTITRWTSGDDDVFESPATNARFFDRLRKFRRQ</sequence>
<dbReference type="PaxDb" id="7159-AAEL001782-PA"/>
<dbReference type="InterPro" id="IPR042502">
    <property type="entry name" value="TM7SF3"/>
</dbReference>
<dbReference type="PANTHER" id="PTHR15937:SF3">
    <property type="entry name" value="TRANSMEMBRANE 7 SUPERFAMILY MEMBER 3"/>
    <property type="match status" value="1"/>
</dbReference>
<dbReference type="STRING" id="7159.Q17K91"/>
<name>Q17K91_AEDAE</name>
<evidence type="ECO:0000256" key="1">
    <source>
        <dbReference type="ARBA" id="ARBA00004141"/>
    </source>
</evidence>
<dbReference type="Pfam" id="PF13886">
    <property type="entry name" value="TM7S3_TM198"/>
    <property type="match status" value="1"/>
</dbReference>
<keyword evidence="3 5" id="KW-1133">Transmembrane helix</keyword>
<keyword evidence="4 5" id="KW-0472">Membrane</keyword>